<sequence>MVGNNMENSSFFQRNKAYIFTLLGLSLVGFVFVKFLMIMDWEYLIKYTIHVLTGGNLDGVLTPADSGYKAMVNTAFGPNYEAIAPEIIRASNERQLFIWWVFVGEIAIFCFMYAFYGRKSAVITRPNDEVEVFSIFHRSIIWLNVFIIVVLIITGFNITWSLRSGGGYIPFILRGTHEVTGLIWFPIWLLMSIIAFKDIKLLSKNSLINKLVLPGKYKPMKRIIFIVFVAMGAGLLTSGATIWYLHPDAFTHAHYIQFKRALLYVHFGSSVLIMFFLMDFVYSALIAVKGNLKGLITGKYPREYLEQLAPDILSDIEKREGKVK</sequence>
<accession>A0A837JB95</accession>
<evidence type="ECO:0000256" key="3">
    <source>
        <dbReference type="ARBA" id="ARBA00022692"/>
    </source>
</evidence>
<evidence type="ECO:0000313" key="9">
    <source>
        <dbReference type="Proteomes" id="UP000035462"/>
    </source>
</evidence>
<dbReference type="Pfam" id="PF01292">
    <property type="entry name" value="Ni_hydr_CYTB"/>
    <property type="match status" value="1"/>
</dbReference>
<feature type="transmembrane region" description="Helical" evidence="6">
    <location>
        <begin position="97"/>
        <end position="116"/>
    </location>
</feature>
<keyword evidence="2" id="KW-1003">Cell membrane</keyword>
<dbReference type="GO" id="GO:0009055">
    <property type="term" value="F:electron transfer activity"/>
    <property type="evidence" value="ECO:0007669"/>
    <property type="project" value="InterPro"/>
</dbReference>
<dbReference type="GO" id="GO:0005886">
    <property type="term" value="C:plasma membrane"/>
    <property type="evidence" value="ECO:0007669"/>
    <property type="project" value="UniProtKB-SubCell"/>
</dbReference>
<dbReference type="Gene3D" id="1.20.950.20">
    <property type="entry name" value="Transmembrane di-heme cytochromes, Chain C"/>
    <property type="match status" value="1"/>
</dbReference>
<reference evidence="8 9" key="1">
    <citation type="submission" date="2014-01" db="EMBL/GenBank/DDBJ databases">
        <title>Development of a Comparative Genomic Fingerprinting Assay for High Resolution Genotyping of Arcobacter butzleri.</title>
        <authorList>
            <person name="Webb A.L."/>
            <person name="Inglis G.D."/>
            <person name="Kruczkiewicz P."/>
            <person name="Selinger L.B."/>
            <person name="Taboada E.N."/>
        </authorList>
    </citation>
    <scope>NUCLEOTIDE SEQUENCE [LARGE SCALE GENOMIC DNA]</scope>
    <source>
        <strain evidence="8 9">L352</strain>
    </source>
</reference>
<evidence type="ECO:0000256" key="5">
    <source>
        <dbReference type="ARBA" id="ARBA00023136"/>
    </source>
</evidence>
<evidence type="ECO:0000256" key="6">
    <source>
        <dbReference type="SAM" id="Phobius"/>
    </source>
</evidence>
<evidence type="ECO:0000313" key="8">
    <source>
        <dbReference type="EMBL" id="KLE03991.1"/>
    </source>
</evidence>
<feature type="transmembrane region" description="Helical" evidence="6">
    <location>
        <begin position="265"/>
        <end position="288"/>
    </location>
</feature>
<gene>
    <name evidence="8" type="ORF">AF77_07805</name>
</gene>
<keyword evidence="4 6" id="KW-1133">Transmembrane helix</keyword>
<feature type="domain" description="Cytochrome b561 bacterial/Ni-hydrogenase" evidence="7">
    <location>
        <begin position="133"/>
        <end position="290"/>
    </location>
</feature>
<dbReference type="InterPro" id="IPR011577">
    <property type="entry name" value="Cyt_b561_bac/Ni-Hgenase"/>
</dbReference>
<evidence type="ECO:0000256" key="4">
    <source>
        <dbReference type="ARBA" id="ARBA00022989"/>
    </source>
</evidence>
<evidence type="ECO:0000256" key="2">
    <source>
        <dbReference type="ARBA" id="ARBA00022475"/>
    </source>
</evidence>
<protein>
    <submittedName>
        <fullName evidence="8">FdhC protein</fullName>
    </submittedName>
</protein>
<feature type="transmembrane region" description="Helical" evidence="6">
    <location>
        <begin position="223"/>
        <end position="245"/>
    </location>
</feature>
<dbReference type="SUPFAM" id="SSF81342">
    <property type="entry name" value="Transmembrane di-heme cytochromes"/>
    <property type="match status" value="1"/>
</dbReference>
<feature type="transmembrane region" description="Helical" evidence="6">
    <location>
        <begin position="141"/>
        <end position="162"/>
    </location>
</feature>
<proteinExistence type="predicted"/>
<keyword evidence="5 6" id="KW-0472">Membrane</keyword>
<organism evidence="8 9">
    <name type="scientific">Aliarcobacter butzleri L352</name>
    <dbReference type="NCBI Taxonomy" id="1447260"/>
    <lineage>
        <taxon>Bacteria</taxon>
        <taxon>Pseudomonadati</taxon>
        <taxon>Campylobacterota</taxon>
        <taxon>Epsilonproteobacteria</taxon>
        <taxon>Campylobacterales</taxon>
        <taxon>Arcobacteraceae</taxon>
        <taxon>Aliarcobacter</taxon>
    </lineage>
</organism>
<name>A0A837JB95_9BACT</name>
<evidence type="ECO:0000259" key="7">
    <source>
        <dbReference type="Pfam" id="PF01292"/>
    </source>
</evidence>
<dbReference type="Proteomes" id="UP000035462">
    <property type="component" value="Unassembled WGS sequence"/>
</dbReference>
<comment type="caution">
    <text evidence="8">The sequence shown here is derived from an EMBL/GenBank/DDBJ whole genome shotgun (WGS) entry which is preliminary data.</text>
</comment>
<keyword evidence="3 6" id="KW-0812">Transmembrane</keyword>
<dbReference type="GO" id="GO:0022904">
    <property type="term" value="P:respiratory electron transport chain"/>
    <property type="evidence" value="ECO:0007669"/>
    <property type="project" value="InterPro"/>
</dbReference>
<feature type="transmembrane region" description="Helical" evidence="6">
    <location>
        <begin position="182"/>
        <end position="202"/>
    </location>
</feature>
<comment type="subcellular location">
    <subcellularLocation>
        <location evidence="1">Cell membrane</location>
        <topology evidence="1">Multi-pass membrane protein</topology>
    </subcellularLocation>
</comment>
<dbReference type="InterPro" id="IPR016174">
    <property type="entry name" value="Di-haem_cyt_TM"/>
</dbReference>
<dbReference type="EMBL" id="JAIT01000056">
    <property type="protein sequence ID" value="KLE03991.1"/>
    <property type="molecule type" value="Genomic_DNA"/>
</dbReference>
<feature type="transmembrane region" description="Helical" evidence="6">
    <location>
        <begin position="17"/>
        <end position="38"/>
    </location>
</feature>
<dbReference type="AlphaFoldDB" id="A0A837JB95"/>
<evidence type="ECO:0000256" key="1">
    <source>
        <dbReference type="ARBA" id="ARBA00004651"/>
    </source>
</evidence>